<dbReference type="GO" id="GO:0008270">
    <property type="term" value="F:zinc ion binding"/>
    <property type="evidence" value="ECO:0007669"/>
    <property type="project" value="InterPro"/>
</dbReference>
<dbReference type="GO" id="GO:0003677">
    <property type="term" value="F:DNA binding"/>
    <property type="evidence" value="ECO:0007669"/>
    <property type="project" value="UniProtKB-KW"/>
</dbReference>
<keyword evidence="10" id="KW-1185">Reference proteome</keyword>
<dbReference type="SMART" id="SM00906">
    <property type="entry name" value="Fungal_trans"/>
    <property type="match status" value="1"/>
</dbReference>
<dbReference type="Pfam" id="PF04082">
    <property type="entry name" value="Fungal_trans"/>
    <property type="match status" value="1"/>
</dbReference>
<reference evidence="9" key="1">
    <citation type="submission" date="2021-07" db="EMBL/GenBank/DDBJ databases">
        <authorList>
            <person name="Branca A.L. A."/>
        </authorList>
    </citation>
    <scope>NUCLEOTIDE SEQUENCE</scope>
</reference>
<dbReference type="GO" id="GO:0005634">
    <property type="term" value="C:nucleus"/>
    <property type="evidence" value="ECO:0007669"/>
    <property type="project" value="UniProtKB-SubCell"/>
</dbReference>
<dbReference type="GO" id="GO:0006351">
    <property type="term" value="P:DNA-templated transcription"/>
    <property type="evidence" value="ECO:0007669"/>
    <property type="project" value="InterPro"/>
</dbReference>
<feature type="domain" description="Zn(2)-C6 fungal-type" evidence="8">
    <location>
        <begin position="28"/>
        <end position="58"/>
    </location>
</feature>
<dbReference type="PANTHER" id="PTHR47338">
    <property type="entry name" value="ZN(II)2CYS6 TRANSCRIPTION FACTOR (EUROFUNG)-RELATED"/>
    <property type="match status" value="1"/>
</dbReference>
<feature type="region of interest" description="Disordered" evidence="7">
    <location>
        <begin position="83"/>
        <end position="120"/>
    </location>
</feature>
<organism evidence="9 10">
    <name type="scientific">Penicillium olsonii</name>
    <dbReference type="NCBI Taxonomy" id="99116"/>
    <lineage>
        <taxon>Eukaryota</taxon>
        <taxon>Fungi</taxon>
        <taxon>Dikarya</taxon>
        <taxon>Ascomycota</taxon>
        <taxon>Pezizomycotina</taxon>
        <taxon>Eurotiomycetes</taxon>
        <taxon>Eurotiomycetidae</taxon>
        <taxon>Eurotiales</taxon>
        <taxon>Aspergillaceae</taxon>
        <taxon>Penicillium</taxon>
    </lineage>
</organism>
<evidence type="ECO:0000256" key="3">
    <source>
        <dbReference type="ARBA" id="ARBA00023015"/>
    </source>
</evidence>
<keyword evidence="6" id="KW-0539">Nucleus</keyword>
<dbReference type="Gene3D" id="4.10.240.10">
    <property type="entry name" value="Zn(2)-C6 fungal-type DNA-binding domain"/>
    <property type="match status" value="1"/>
</dbReference>
<dbReference type="PANTHER" id="PTHR47338:SF7">
    <property type="entry name" value="ZN(II)2CYS6 TRANSCRIPTION FACTOR (EUROFUNG)"/>
    <property type="match status" value="1"/>
</dbReference>
<gene>
    <name evidence="9" type="ORF">POLS_LOCUS3291</name>
</gene>
<dbReference type="SUPFAM" id="SSF57701">
    <property type="entry name" value="Zn2/Cys6 DNA-binding domain"/>
    <property type="match status" value="1"/>
</dbReference>
<evidence type="ECO:0000256" key="6">
    <source>
        <dbReference type="ARBA" id="ARBA00023242"/>
    </source>
</evidence>
<evidence type="ECO:0000256" key="7">
    <source>
        <dbReference type="SAM" id="MobiDB-lite"/>
    </source>
</evidence>
<dbReference type="GO" id="GO:0000981">
    <property type="term" value="F:DNA-binding transcription factor activity, RNA polymerase II-specific"/>
    <property type="evidence" value="ECO:0007669"/>
    <property type="project" value="InterPro"/>
</dbReference>
<evidence type="ECO:0000256" key="2">
    <source>
        <dbReference type="ARBA" id="ARBA00022723"/>
    </source>
</evidence>
<dbReference type="InterPro" id="IPR050815">
    <property type="entry name" value="TF_fung"/>
</dbReference>
<evidence type="ECO:0000256" key="1">
    <source>
        <dbReference type="ARBA" id="ARBA00004123"/>
    </source>
</evidence>
<keyword evidence="2" id="KW-0479">Metal-binding</keyword>
<dbReference type="AlphaFoldDB" id="A0A9W4HLP3"/>
<dbReference type="EMBL" id="CAJVOS010000016">
    <property type="protein sequence ID" value="CAG8051913.1"/>
    <property type="molecule type" value="Genomic_DNA"/>
</dbReference>
<feature type="compositionally biased region" description="Polar residues" evidence="7">
    <location>
        <begin position="99"/>
        <end position="114"/>
    </location>
</feature>
<keyword evidence="5" id="KW-0804">Transcription</keyword>
<name>A0A9W4HLP3_PENOL</name>
<evidence type="ECO:0000313" key="9">
    <source>
        <dbReference type="EMBL" id="CAG8051913.1"/>
    </source>
</evidence>
<sequence length="678" mass="75757">MELSCSAVPSEAAHLTQSGTQRQRIRQACKQCHLLKAKCSGSTPACERCCKKGIPCQYAVPKPPPKTRKRRRAIPLCEDIQASPLSSPLETPQEDSQRRSSSNVQSAISPTVNHTHTDPHHKNDYACKELGLEKTIIRLYIDAYFEHVAVLCENGFIHRALLLRAWTSGAVDPALLKAMCSASADYVPASMSASTRRESWLLEAESYIWSNIGRPSIAVLQVLVIVISQKFALSRFLALQPLLGIAAKMAFLLRLNHENSKLSITAREIRRRIMWSIFILERRLAGGQVDLVTCTHNLMHIQLPSNEKDFELGIPGRTGLLVSSDIDEESSNMGTRAYFCRLSSIRHEILQQVKPRVISEGARADDTRGDLLQLESDLLNLKTSLPSSLALNERNLSLRAYSPHIRRYLMLHAQWHQCHCDLYRFLIPGLRDSLPDEAFKQTSTEYAIYCQLRAVTHAKSLVDLFQMAGKFGDETLQDPGIKIFVYQCTRILIRAFDIGLLETQSAALETLHKLKDAAEVLTPLIAMDESTRQLHNGIQKLIHTAVARASDPDTMTPDSEAEQILDTNILDILARVRQNDLEKGEEVLHHYPQSPPVTATASSQLGPAGTEAGNDDNKASPAESPARREDFGDQSWYTGLRTEEVLGSGSFTNILDEFGESMLEFQFQDVEQLYDGYL</sequence>
<evidence type="ECO:0000313" key="10">
    <source>
        <dbReference type="Proteomes" id="UP001153618"/>
    </source>
</evidence>
<accession>A0A9W4HLP3</accession>
<dbReference type="CDD" id="cd00067">
    <property type="entry name" value="GAL4"/>
    <property type="match status" value="1"/>
</dbReference>
<feature type="compositionally biased region" description="Polar residues" evidence="7">
    <location>
        <begin position="596"/>
        <end position="605"/>
    </location>
</feature>
<dbReference type="InterPro" id="IPR007219">
    <property type="entry name" value="XnlR_reg_dom"/>
</dbReference>
<dbReference type="PRINTS" id="PR00755">
    <property type="entry name" value="AFLATOXINBRP"/>
</dbReference>
<dbReference type="PROSITE" id="PS00463">
    <property type="entry name" value="ZN2_CY6_FUNGAL_1"/>
    <property type="match status" value="1"/>
</dbReference>
<dbReference type="InterPro" id="IPR036864">
    <property type="entry name" value="Zn2-C6_fun-type_DNA-bd_sf"/>
</dbReference>
<dbReference type="OrthoDB" id="2563500at2759"/>
<comment type="subcellular location">
    <subcellularLocation>
        <location evidence="1">Nucleus</location>
    </subcellularLocation>
</comment>
<evidence type="ECO:0000259" key="8">
    <source>
        <dbReference type="PROSITE" id="PS50048"/>
    </source>
</evidence>
<keyword evidence="4" id="KW-0238">DNA-binding</keyword>
<keyword evidence="3" id="KW-0805">Transcription regulation</keyword>
<dbReference type="Pfam" id="PF00172">
    <property type="entry name" value="Zn_clus"/>
    <property type="match status" value="1"/>
</dbReference>
<dbReference type="SMART" id="SM00066">
    <property type="entry name" value="GAL4"/>
    <property type="match status" value="1"/>
</dbReference>
<evidence type="ECO:0000256" key="5">
    <source>
        <dbReference type="ARBA" id="ARBA00023163"/>
    </source>
</evidence>
<dbReference type="CDD" id="cd12148">
    <property type="entry name" value="fungal_TF_MHR"/>
    <property type="match status" value="1"/>
</dbReference>
<dbReference type="InterPro" id="IPR001138">
    <property type="entry name" value="Zn2Cys6_DnaBD"/>
</dbReference>
<dbReference type="Proteomes" id="UP001153618">
    <property type="component" value="Unassembled WGS sequence"/>
</dbReference>
<protein>
    <recommendedName>
        <fullName evidence="8">Zn(2)-C6 fungal-type domain-containing protein</fullName>
    </recommendedName>
</protein>
<feature type="region of interest" description="Disordered" evidence="7">
    <location>
        <begin position="591"/>
        <end position="635"/>
    </location>
</feature>
<comment type="caution">
    <text evidence="9">The sequence shown here is derived from an EMBL/GenBank/DDBJ whole genome shotgun (WGS) entry which is preliminary data.</text>
</comment>
<proteinExistence type="predicted"/>
<evidence type="ECO:0000256" key="4">
    <source>
        <dbReference type="ARBA" id="ARBA00023125"/>
    </source>
</evidence>
<dbReference type="PROSITE" id="PS50048">
    <property type="entry name" value="ZN2_CY6_FUNGAL_2"/>
    <property type="match status" value="1"/>
</dbReference>